<dbReference type="PANTHER" id="PTHR48080:SF4">
    <property type="entry name" value="GLUCARATE DEHYDRATASE"/>
    <property type="match status" value="1"/>
</dbReference>
<dbReference type="SUPFAM" id="SSF54826">
    <property type="entry name" value="Enolase N-terminal domain-like"/>
    <property type="match status" value="1"/>
</dbReference>
<dbReference type="Proteomes" id="UP000243688">
    <property type="component" value="Unassembled WGS sequence"/>
</dbReference>
<protein>
    <recommendedName>
        <fullName evidence="3">glucarate dehydratase</fullName>
        <ecNumber evidence="3">4.2.1.40</ecNumber>
    </recommendedName>
</protein>
<evidence type="ECO:0000256" key="3">
    <source>
        <dbReference type="ARBA" id="ARBA00011973"/>
    </source>
</evidence>
<dbReference type="SUPFAM" id="SSF51604">
    <property type="entry name" value="Enolase C-terminal domain-like"/>
    <property type="match status" value="1"/>
</dbReference>
<comment type="caution">
    <text evidence="7">The sequence shown here is derived from an EMBL/GenBank/DDBJ whole genome shotgun (WGS) entry which is preliminary data.</text>
</comment>
<dbReference type="AlphaFoldDB" id="A0A2A6E0K5"/>
<dbReference type="InterPro" id="IPR029017">
    <property type="entry name" value="Enolase-like_N"/>
</dbReference>
<feature type="domain" description="Mandelate racemase/muconate lactonizing enzyme C-terminal" evidence="6">
    <location>
        <begin position="151"/>
        <end position="246"/>
    </location>
</feature>
<dbReference type="EC" id="4.2.1.40" evidence="3"/>
<sequence>MKIVNIRATTVTVPLEAPLLHSNGAHWGRFVRTIVEVETDEGLVGYGEMGGGGESAENAFRALKTYLVGHDPFQLEELRFKICNPTASLYNNRTQLLAAIEFACLDLVGKKLNVPVYKLLGGKVRDRVPFASYLFFRHPNERTGEGEIYTPDQLVAYCRELKRKYGFTTHKLKGGVFPPDYELECYRALAAAFPGDRLRYDPNAALSVEEAIRFGRAIEGLNNDYFEDPTWGLNGMRRVRQFVRIPTATNTVVVNFEQLAANVLNPAVDVVLLDTTFWGGIRPCVKAAGVCETFQLGVAVHSSGELGIQLATMLHLGAVVPNLAFAADAHYHHLTDDILVGGKLRYESGAIRVPDGPGLGVEIDRDKLAKYAELYRELGPYPYDRDPKRPGWFPLIPNDRWATPPSR</sequence>
<dbReference type="GO" id="GO:0046872">
    <property type="term" value="F:metal ion binding"/>
    <property type="evidence" value="ECO:0007669"/>
    <property type="project" value="UniProtKB-KW"/>
</dbReference>
<dbReference type="EMBL" id="MOXJ01000014">
    <property type="protein sequence ID" value="PDO10515.1"/>
    <property type="molecule type" value="Genomic_DNA"/>
</dbReference>
<feature type="region of interest" description="Disordered" evidence="5">
    <location>
        <begin position="385"/>
        <end position="407"/>
    </location>
</feature>
<dbReference type="Gene3D" id="3.30.390.10">
    <property type="entry name" value="Enolase-like, N-terminal domain"/>
    <property type="match status" value="1"/>
</dbReference>
<evidence type="ECO:0000313" key="8">
    <source>
        <dbReference type="Proteomes" id="UP000243688"/>
    </source>
</evidence>
<dbReference type="InterPro" id="IPR034593">
    <property type="entry name" value="DgoD-like"/>
</dbReference>
<dbReference type="InterPro" id="IPR029065">
    <property type="entry name" value="Enolase_C-like"/>
</dbReference>
<dbReference type="SMART" id="SM00922">
    <property type="entry name" value="MR_MLE"/>
    <property type="match status" value="1"/>
</dbReference>
<evidence type="ECO:0000259" key="6">
    <source>
        <dbReference type="SMART" id="SM00922"/>
    </source>
</evidence>
<evidence type="ECO:0000256" key="5">
    <source>
        <dbReference type="SAM" id="MobiDB-lite"/>
    </source>
</evidence>
<evidence type="ECO:0000256" key="4">
    <source>
        <dbReference type="ARBA" id="ARBA00022723"/>
    </source>
</evidence>
<dbReference type="Gene3D" id="3.20.20.120">
    <property type="entry name" value="Enolase-like C-terminal domain"/>
    <property type="match status" value="1"/>
</dbReference>
<dbReference type="InterPro" id="IPR036849">
    <property type="entry name" value="Enolase-like_C_sf"/>
</dbReference>
<name>A0A2A6E0K5_9BACL</name>
<accession>A0A2A6E0K5</accession>
<reference evidence="7 8" key="1">
    <citation type="submission" date="2016-12" db="EMBL/GenBank/DDBJ databases">
        <title>Candidatus Reconcilibacillus cellulovorans genome.</title>
        <authorList>
            <person name="Kolinko S."/>
            <person name="Wu Y.-W."/>
            <person name="Tachea F."/>
            <person name="Denzel E."/>
            <person name="Hiras J."/>
            <person name="Baecker N."/>
            <person name="Chan L.J."/>
            <person name="Eichorst S.A."/>
            <person name="Frey D."/>
            <person name="Adams P.D."/>
            <person name="Pray T."/>
            <person name="Tanjore D."/>
            <person name="Petzold C.J."/>
            <person name="Gladden J.M."/>
            <person name="Simmons B.A."/>
            <person name="Singer S.W."/>
        </authorList>
    </citation>
    <scope>NUCLEOTIDE SEQUENCE [LARGE SCALE GENOMIC DNA]</scope>
    <source>
        <strain evidence="7">JTherm</strain>
    </source>
</reference>
<dbReference type="SFLD" id="SFLDS00001">
    <property type="entry name" value="Enolase"/>
    <property type="match status" value="1"/>
</dbReference>
<organism evidence="7 8">
    <name type="scientific">Candidatus Reconcilbacillus cellulovorans</name>
    <dbReference type="NCBI Taxonomy" id="1906605"/>
    <lineage>
        <taxon>Bacteria</taxon>
        <taxon>Bacillati</taxon>
        <taxon>Bacillota</taxon>
        <taxon>Bacilli</taxon>
        <taxon>Bacillales</taxon>
        <taxon>Paenibacillaceae</taxon>
        <taxon>Candidatus Reconcilbacillus</taxon>
    </lineage>
</organism>
<keyword evidence="4" id="KW-0479">Metal-binding</keyword>
<dbReference type="Pfam" id="PF02746">
    <property type="entry name" value="MR_MLE_N"/>
    <property type="match status" value="1"/>
</dbReference>
<comment type="catalytic activity">
    <reaction evidence="1">
        <text>D-glucarate = 5-dehydro-4-deoxy-D-glucarate + H2O</text>
        <dbReference type="Rhea" id="RHEA:14573"/>
        <dbReference type="ChEBI" id="CHEBI:15377"/>
        <dbReference type="ChEBI" id="CHEBI:30612"/>
        <dbReference type="ChEBI" id="CHEBI:42819"/>
        <dbReference type="EC" id="4.2.1.40"/>
    </reaction>
</comment>
<dbReference type="GO" id="GO:0008872">
    <property type="term" value="F:glucarate dehydratase activity"/>
    <property type="evidence" value="ECO:0007669"/>
    <property type="project" value="UniProtKB-EC"/>
</dbReference>
<dbReference type="InterPro" id="IPR013341">
    <property type="entry name" value="Mandelate_racemase_N_dom"/>
</dbReference>
<dbReference type="PANTHER" id="PTHR48080">
    <property type="entry name" value="D-GALACTONATE DEHYDRATASE-RELATED"/>
    <property type="match status" value="1"/>
</dbReference>
<evidence type="ECO:0000256" key="1">
    <source>
        <dbReference type="ARBA" id="ARBA00001426"/>
    </source>
</evidence>
<comment type="pathway">
    <text evidence="2">Carbohydrate acid metabolism; D-glucarate degradation; 2,5-dioxopentanoate from D-glucarate: step 1/2.</text>
</comment>
<dbReference type="Pfam" id="PF13378">
    <property type="entry name" value="MR_MLE_C"/>
    <property type="match status" value="1"/>
</dbReference>
<dbReference type="SFLD" id="SFLDG00055">
    <property type="entry name" value="glucarate_dehydratase"/>
    <property type="match status" value="1"/>
</dbReference>
<gene>
    <name evidence="7" type="ORF">BLM47_06995</name>
</gene>
<evidence type="ECO:0000313" key="7">
    <source>
        <dbReference type="EMBL" id="PDO10515.1"/>
    </source>
</evidence>
<dbReference type="InterPro" id="IPR013342">
    <property type="entry name" value="Mandelate_racemase_C"/>
</dbReference>
<evidence type="ECO:0000256" key="2">
    <source>
        <dbReference type="ARBA" id="ARBA00005183"/>
    </source>
</evidence>
<proteinExistence type="predicted"/>